<keyword evidence="2" id="KW-1003">Cell membrane</keyword>
<dbReference type="Pfam" id="PF00892">
    <property type="entry name" value="EamA"/>
    <property type="match status" value="2"/>
</dbReference>
<dbReference type="EMBL" id="FMAI01000006">
    <property type="protein sequence ID" value="SCB35080.1"/>
    <property type="molecule type" value="Genomic_DNA"/>
</dbReference>
<feature type="transmembrane region" description="Helical" evidence="6">
    <location>
        <begin position="101"/>
        <end position="125"/>
    </location>
</feature>
<feature type="domain" description="EamA" evidence="7">
    <location>
        <begin position="186"/>
        <end position="321"/>
    </location>
</feature>
<proteinExistence type="predicted"/>
<feature type="domain" description="EamA" evidence="7">
    <location>
        <begin position="41"/>
        <end position="172"/>
    </location>
</feature>
<keyword evidence="5 6" id="KW-0472">Membrane</keyword>
<protein>
    <submittedName>
        <fullName evidence="8">Permease of the drug/metabolite transporter (DMT) superfamily</fullName>
    </submittedName>
</protein>
<evidence type="ECO:0000313" key="9">
    <source>
        <dbReference type="Proteomes" id="UP000199184"/>
    </source>
</evidence>
<dbReference type="AlphaFoldDB" id="A0A1C3W4Y3"/>
<evidence type="ECO:0000256" key="3">
    <source>
        <dbReference type="ARBA" id="ARBA00022692"/>
    </source>
</evidence>
<dbReference type="Proteomes" id="UP000199184">
    <property type="component" value="Unassembled WGS sequence"/>
</dbReference>
<organism evidence="8 9">
    <name type="scientific">Bradyrhizobium shewense</name>
    <dbReference type="NCBI Taxonomy" id="1761772"/>
    <lineage>
        <taxon>Bacteria</taxon>
        <taxon>Pseudomonadati</taxon>
        <taxon>Pseudomonadota</taxon>
        <taxon>Alphaproteobacteria</taxon>
        <taxon>Hyphomicrobiales</taxon>
        <taxon>Nitrobacteraceae</taxon>
        <taxon>Bradyrhizobium</taxon>
    </lineage>
</organism>
<feature type="transmembrane region" description="Helical" evidence="6">
    <location>
        <begin position="131"/>
        <end position="150"/>
    </location>
</feature>
<evidence type="ECO:0000256" key="5">
    <source>
        <dbReference type="ARBA" id="ARBA00023136"/>
    </source>
</evidence>
<reference evidence="9" key="1">
    <citation type="submission" date="2016-08" db="EMBL/GenBank/DDBJ databases">
        <authorList>
            <person name="Varghese N."/>
            <person name="Submissions Spin"/>
        </authorList>
    </citation>
    <scope>NUCLEOTIDE SEQUENCE [LARGE SCALE GENOMIC DNA]</scope>
    <source>
        <strain evidence="9">ERR11</strain>
    </source>
</reference>
<dbReference type="InterPro" id="IPR050638">
    <property type="entry name" value="AA-Vitamin_Transporters"/>
</dbReference>
<keyword evidence="4 6" id="KW-1133">Transmembrane helix</keyword>
<feature type="transmembrane region" description="Helical" evidence="6">
    <location>
        <begin position="162"/>
        <end position="182"/>
    </location>
</feature>
<feature type="transmembrane region" description="Helical" evidence="6">
    <location>
        <begin position="69"/>
        <end position="89"/>
    </location>
</feature>
<dbReference type="SUPFAM" id="SSF103481">
    <property type="entry name" value="Multidrug resistance efflux transporter EmrE"/>
    <property type="match status" value="2"/>
</dbReference>
<dbReference type="PANTHER" id="PTHR32322:SF18">
    <property type="entry name" value="S-ADENOSYLMETHIONINE_S-ADENOSYLHOMOCYSTEINE TRANSPORTER"/>
    <property type="match status" value="1"/>
</dbReference>
<evidence type="ECO:0000256" key="4">
    <source>
        <dbReference type="ARBA" id="ARBA00022989"/>
    </source>
</evidence>
<keyword evidence="3 6" id="KW-0812">Transmembrane</keyword>
<feature type="transmembrane region" description="Helical" evidence="6">
    <location>
        <begin position="37"/>
        <end position="57"/>
    </location>
</feature>
<sequence length="322" mass="33769">MPAEAVATGANPGQAEARFRRTTHMLDSTRRDARPRIAPAGLMFLAITSIGWGFNWPVTKFLLSELPPLTLRGVTGVLGAVLLAALAIIRRQSLKVDPAIWPRLLTAAVLNVTGWMVLMGLALLWLPASEAALIAYTMPVWASIIAWPVLGERPTVPRTLGLVMAFVGLASIMGGNGIAASVEKLPGIIMALCGALGFAVGTVFSKKYPIHLPPITAAAWQIGIGCLPISIFGLLVETTHLSQVTPVGWWLLVYSTVVQFCIAYVSWFAALARLPASVAAIGTMAVPVIGVVASALALGEPLGAGQIAALIFTLAAVVLATR</sequence>
<accession>A0A1C3W4Y3</accession>
<keyword evidence="9" id="KW-1185">Reference proteome</keyword>
<feature type="transmembrane region" description="Helical" evidence="6">
    <location>
        <begin position="188"/>
        <end position="205"/>
    </location>
</feature>
<feature type="transmembrane region" description="Helical" evidence="6">
    <location>
        <begin position="217"/>
        <end position="236"/>
    </location>
</feature>
<evidence type="ECO:0000259" key="7">
    <source>
        <dbReference type="Pfam" id="PF00892"/>
    </source>
</evidence>
<feature type="transmembrane region" description="Helical" evidence="6">
    <location>
        <begin position="248"/>
        <end position="271"/>
    </location>
</feature>
<comment type="subcellular location">
    <subcellularLocation>
        <location evidence="1">Cell membrane</location>
        <topology evidence="1">Multi-pass membrane protein</topology>
    </subcellularLocation>
</comment>
<gene>
    <name evidence="8" type="ORF">GA0061098_1006306</name>
</gene>
<feature type="transmembrane region" description="Helical" evidence="6">
    <location>
        <begin position="304"/>
        <end position="321"/>
    </location>
</feature>
<evidence type="ECO:0000313" key="8">
    <source>
        <dbReference type="EMBL" id="SCB35080.1"/>
    </source>
</evidence>
<dbReference type="InterPro" id="IPR037185">
    <property type="entry name" value="EmrE-like"/>
</dbReference>
<name>A0A1C3W4Y3_9BRAD</name>
<evidence type="ECO:0000256" key="2">
    <source>
        <dbReference type="ARBA" id="ARBA00022475"/>
    </source>
</evidence>
<evidence type="ECO:0000256" key="1">
    <source>
        <dbReference type="ARBA" id="ARBA00004651"/>
    </source>
</evidence>
<dbReference type="GO" id="GO:0005886">
    <property type="term" value="C:plasma membrane"/>
    <property type="evidence" value="ECO:0007669"/>
    <property type="project" value="UniProtKB-SubCell"/>
</dbReference>
<feature type="transmembrane region" description="Helical" evidence="6">
    <location>
        <begin position="278"/>
        <end position="298"/>
    </location>
</feature>
<evidence type="ECO:0000256" key="6">
    <source>
        <dbReference type="SAM" id="Phobius"/>
    </source>
</evidence>
<dbReference type="PANTHER" id="PTHR32322">
    <property type="entry name" value="INNER MEMBRANE TRANSPORTER"/>
    <property type="match status" value="1"/>
</dbReference>
<dbReference type="InterPro" id="IPR000620">
    <property type="entry name" value="EamA_dom"/>
</dbReference>